<dbReference type="SFLD" id="SFLDF00027">
    <property type="entry name" value="p-type_atpase"/>
    <property type="match status" value="1"/>
</dbReference>
<dbReference type="InterPro" id="IPR007029">
    <property type="entry name" value="YHS_dom"/>
</dbReference>
<feature type="transmembrane region" description="Helical" evidence="11">
    <location>
        <begin position="243"/>
        <end position="263"/>
    </location>
</feature>
<dbReference type="GO" id="GO:0060003">
    <property type="term" value="P:copper ion export"/>
    <property type="evidence" value="ECO:0007669"/>
    <property type="project" value="UniProtKB-ARBA"/>
</dbReference>
<dbReference type="InterPro" id="IPR011017">
    <property type="entry name" value="TRASH_dom"/>
</dbReference>
<evidence type="ECO:0000256" key="8">
    <source>
        <dbReference type="ARBA" id="ARBA00022967"/>
    </source>
</evidence>
<keyword evidence="6 11" id="KW-0547">Nucleotide-binding</keyword>
<feature type="transmembrane region" description="Helical" evidence="11">
    <location>
        <begin position="179"/>
        <end position="206"/>
    </location>
</feature>
<dbReference type="Pfam" id="PF19335">
    <property type="entry name" value="HMBD"/>
    <property type="match status" value="1"/>
</dbReference>
<feature type="transmembrane region" description="Helical" evidence="11">
    <location>
        <begin position="464"/>
        <end position="487"/>
    </location>
</feature>
<dbReference type="FunFam" id="2.70.150.10:FF:000020">
    <property type="entry name" value="Copper-exporting P-type ATPase A"/>
    <property type="match status" value="1"/>
</dbReference>
<dbReference type="PROSITE" id="PS00154">
    <property type="entry name" value="ATPASE_E1_E2"/>
    <property type="match status" value="1"/>
</dbReference>
<reference evidence="14" key="1">
    <citation type="submission" date="2017-08" db="EMBL/GenBank/DDBJ databases">
        <title>Mesorhizobium wenxinae sp. nov., a novel rhizobial species isolated from root nodules of chickpea (Cicer arietinum L.).</title>
        <authorList>
            <person name="Zhang J."/>
        </authorList>
    </citation>
    <scope>NUCLEOTIDE SEQUENCE [LARGE SCALE GENOMIC DNA]</scope>
    <source>
        <strain evidence="14">USDA 3392</strain>
    </source>
</reference>
<keyword evidence="10 11" id="KW-0472">Membrane</keyword>
<evidence type="ECO:0000256" key="6">
    <source>
        <dbReference type="ARBA" id="ARBA00022741"/>
    </source>
</evidence>
<keyword evidence="14" id="KW-1185">Reference proteome</keyword>
<dbReference type="InterPro" id="IPR027256">
    <property type="entry name" value="P-typ_ATPase_IB"/>
</dbReference>
<proteinExistence type="inferred from homology"/>
<dbReference type="GO" id="GO:0005524">
    <property type="term" value="F:ATP binding"/>
    <property type="evidence" value="ECO:0007669"/>
    <property type="project" value="UniProtKB-UniRule"/>
</dbReference>
<dbReference type="InterPro" id="IPR018303">
    <property type="entry name" value="ATPase_P-typ_P_site"/>
</dbReference>
<dbReference type="InterPro" id="IPR001757">
    <property type="entry name" value="P_typ_ATPase"/>
</dbReference>
<dbReference type="GO" id="GO:0055070">
    <property type="term" value="P:copper ion homeostasis"/>
    <property type="evidence" value="ECO:0007669"/>
    <property type="project" value="TreeGrafter"/>
</dbReference>
<dbReference type="Proteomes" id="UP000216215">
    <property type="component" value="Unassembled WGS sequence"/>
</dbReference>
<feature type="transmembrane region" description="Helical" evidence="11">
    <location>
        <begin position="212"/>
        <end position="231"/>
    </location>
</feature>
<protein>
    <submittedName>
        <fullName evidence="13">Copper-translocating P-type ATPase</fullName>
    </submittedName>
</protein>
<feature type="transmembrane region" description="Helical" evidence="11">
    <location>
        <begin position="780"/>
        <end position="799"/>
    </location>
</feature>
<dbReference type="SFLD" id="SFLDG00002">
    <property type="entry name" value="C1.7:_P-type_atpase_like"/>
    <property type="match status" value="1"/>
</dbReference>
<dbReference type="Gene3D" id="3.40.50.1000">
    <property type="entry name" value="HAD superfamily/HAD-like"/>
    <property type="match status" value="1"/>
</dbReference>
<dbReference type="Pfam" id="PF00122">
    <property type="entry name" value="E1-E2_ATPase"/>
    <property type="match status" value="1"/>
</dbReference>
<keyword evidence="8" id="KW-1278">Translocase</keyword>
<dbReference type="GO" id="GO:0043682">
    <property type="term" value="F:P-type divalent copper transporter activity"/>
    <property type="evidence" value="ECO:0007669"/>
    <property type="project" value="TreeGrafter"/>
</dbReference>
<dbReference type="InterPro" id="IPR045800">
    <property type="entry name" value="HMBD"/>
</dbReference>
<dbReference type="GO" id="GO:0016887">
    <property type="term" value="F:ATP hydrolysis activity"/>
    <property type="evidence" value="ECO:0007669"/>
    <property type="project" value="InterPro"/>
</dbReference>
<dbReference type="Pfam" id="PF00702">
    <property type="entry name" value="Hydrolase"/>
    <property type="match status" value="1"/>
</dbReference>
<evidence type="ECO:0000313" key="14">
    <source>
        <dbReference type="Proteomes" id="UP000216215"/>
    </source>
</evidence>
<dbReference type="InterPro" id="IPR036412">
    <property type="entry name" value="HAD-like_sf"/>
</dbReference>
<dbReference type="GO" id="GO:0005886">
    <property type="term" value="C:plasma membrane"/>
    <property type="evidence" value="ECO:0007669"/>
    <property type="project" value="UniProtKB-SubCell"/>
</dbReference>
<evidence type="ECO:0000259" key="12">
    <source>
        <dbReference type="SMART" id="SM00746"/>
    </source>
</evidence>
<dbReference type="SMART" id="SM00746">
    <property type="entry name" value="TRASH"/>
    <property type="match status" value="2"/>
</dbReference>
<dbReference type="InterPro" id="IPR023298">
    <property type="entry name" value="ATPase_P-typ_TM_dom_sf"/>
</dbReference>
<dbReference type="Gene3D" id="1.10.620.20">
    <property type="entry name" value="Ribonucleotide Reductase, subunit A"/>
    <property type="match status" value="2"/>
</dbReference>
<keyword evidence="5 11" id="KW-0479">Metal-binding</keyword>
<keyword evidence="3 11" id="KW-1003">Cell membrane</keyword>
<dbReference type="EMBL" id="NPKI01000006">
    <property type="protein sequence ID" value="PAQ03880.1"/>
    <property type="molecule type" value="Genomic_DNA"/>
</dbReference>
<sequence length="834" mass="87515">MTHSDNDHHAHSGCCSAKAAPSVADAIIRDPVCGMTVDPAVGKPTAEHGGHLYHFCSERCRSKFAAEPEKYLTATDPVCGMHVDRATAKHFSRHEGQGFYFCSAGCKVKFEAEPAKYLGDKPEPQAMPKGTQYTCPMHPEIVRDKPGACPICGMALEPMGVPSGDEGPNPELVDFTRRFWVSAVLSVPLLIFAMAPMLGVTFSAFIEDSAKVWVELALASPVVLWAAFPFFHRGWDSVLNRSPNMWTLISLGVGAAYLYSVVATLFPDIFPHQFRGHEGTVPVYFEAAAVIVALVFLGQVLELRAREKTGSAIRALLDLAPKTARLIGEDGFENDVPLDTVKVGDRLRIRPGDAVPVDGIVLDGRSSIDESMLSGEPLPVEKTEGDALTGGTLNKNGSLIMRAERIGAETTLARIVELVAKAQRSRAPIQGLADRVSFYFVPAVVVVAIVAFIAWAIFGPQPSLIFAIVSAVSVLIIACPCALGLATPMSIMTATGRGAHAGVLIKDAEALERFASVDTLIVDKTGTLTEGRPRLTDVVAAEGVTEDDLLALAAGLEKGSEHPLAEAIVEGARERGVEIPDAGGFEAVTGKGVSGTVSGKKVALGNAAMMADLGIDIASVSTSAEALQTEGKTAMFVAVGNKLAGIVAVADPIKATTSEAIKALHERGLRIIMATGDNERTAKAIASKLGIDEVRAGLLPEQKSALVEELRARGAGVAMAGDGVNDAPALAAADVGIAMGTGADVAVESAGITLVKGDLNGIVRARTLAQATIRNIRQNLFFAFLYNVLGVPVAAGVLYPLTGTLLSPMLAAAAMSLSSVSVITNALRLRTLKL</sequence>
<dbReference type="SFLD" id="SFLDS00003">
    <property type="entry name" value="Haloacid_Dehalogenase"/>
    <property type="match status" value="1"/>
</dbReference>
<evidence type="ECO:0000256" key="10">
    <source>
        <dbReference type="ARBA" id="ARBA00023136"/>
    </source>
</evidence>
<keyword evidence="4 11" id="KW-0812">Transmembrane</keyword>
<evidence type="ECO:0000256" key="2">
    <source>
        <dbReference type="ARBA" id="ARBA00006024"/>
    </source>
</evidence>
<dbReference type="PRINTS" id="PR00943">
    <property type="entry name" value="CUATPASE"/>
</dbReference>
<evidence type="ECO:0000256" key="1">
    <source>
        <dbReference type="ARBA" id="ARBA00004651"/>
    </source>
</evidence>
<comment type="subcellular location">
    <subcellularLocation>
        <location evidence="1">Cell membrane</location>
        <topology evidence="1">Multi-pass membrane protein</topology>
    </subcellularLocation>
</comment>
<dbReference type="AlphaFoldDB" id="A0AB36RI19"/>
<feature type="transmembrane region" description="Helical" evidence="11">
    <location>
        <begin position="283"/>
        <end position="301"/>
    </location>
</feature>
<dbReference type="InterPro" id="IPR059000">
    <property type="entry name" value="ATPase_P-type_domA"/>
</dbReference>
<dbReference type="PRINTS" id="PR00119">
    <property type="entry name" value="CATATPASE"/>
</dbReference>
<accession>A0AB36RI19</accession>
<dbReference type="NCBIfam" id="TIGR01494">
    <property type="entry name" value="ATPase_P-type"/>
    <property type="match status" value="1"/>
</dbReference>
<dbReference type="InterPro" id="IPR009078">
    <property type="entry name" value="Ferritin-like_SF"/>
</dbReference>
<organism evidence="13 14">
    <name type="scientific">Mesorhizobium mediterraneum</name>
    <dbReference type="NCBI Taxonomy" id="43617"/>
    <lineage>
        <taxon>Bacteria</taxon>
        <taxon>Pseudomonadati</taxon>
        <taxon>Pseudomonadota</taxon>
        <taxon>Alphaproteobacteria</taxon>
        <taxon>Hyphomicrobiales</taxon>
        <taxon>Phyllobacteriaceae</taxon>
        <taxon>Mesorhizobium</taxon>
    </lineage>
</organism>
<dbReference type="InterPro" id="IPR044492">
    <property type="entry name" value="P_typ_ATPase_HD_dom"/>
</dbReference>
<evidence type="ECO:0000256" key="5">
    <source>
        <dbReference type="ARBA" id="ARBA00022723"/>
    </source>
</evidence>
<dbReference type="InterPro" id="IPR012348">
    <property type="entry name" value="RNR-like"/>
</dbReference>
<dbReference type="CDD" id="cd02094">
    <property type="entry name" value="P-type_ATPase_Cu-like"/>
    <property type="match status" value="1"/>
</dbReference>
<keyword evidence="9 11" id="KW-1133">Transmembrane helix</keyword>
<name>A0AB36RI19_9HYPH</name>
<dbReference type="NCBIfam" id="TIGR01511">
    <property type="entry name" value="ATPase-IB1_Cu"/>
    <property type="match status" value="1"/>
</dbReference>
<evidence type="ECO:0000256" key="7">
    <source>
        <dbReference type="ARBA" id="ARBA00022840"/>
    </source>
</evidence>
<dbReference type="SUPFAM" id="SSF81665">
    <property type="entry name" value="Calcium ATPase, transmembrane domain M"/>
    <property type="match status" value="1"/>
</dbReference>
<dbReference type="InterPro" id="IPR023299">
    <property type="entry name" value="ATPase_P-typ_cyto_dom_N"/>
</dbReference>
<dbReference type="Gene3D" id="2.70.150.10">
    <property type="entry name" value="Calcium-transporting ATPase, cytoplasmic transduction domain A"/>
    <property type="match status" value="1"/>
</dbReference>
<evidence type="ECO:0000256" key="11">
    <source>
        <dbReference type="RuleBase" id="RU362081"/>
    </source>
</evidence>
<dbReference type="SUPFAM" id="SSF47240">
    <property type="entry name" value="Ferritin-like"/>
    <property type="match status" value="2"/>
</dbReference>
<evidence type="ECO:0000256" key="9">
    <source>
        <dbReference type="ARBA" id="ARBA00022989"/>
    </source>
</evidence>
<dbReference type="InterPro" id="IPR008250">
    <property type="entry name" value="ATPase_P-typ_transduc_dom_A_sf"/>
</dbReference>
<dbReference type="SUPFAM" id="SSF81653">
    <property type="entry name" value="Calcium ATPase, transduction domain A"/>
    <property type="match status" value="1"/>
</dbReference>
<feature type="transmembrane region" description="Helical" evidence="11">
    <location>
        <begin position="436"/>
        <end position="458"/>
    </location>
</feature>
<evidence type="ECO:0000256" key="3">
    <source>
        <dbReference type="ARBA" id="ARBA00022475"/>
    </source>
</evidence>
<comment type="caution">
    <text evidence="13">The sequence shown here is derived from an EMBL/GenBank/DDBJ whole genome shotgun (WGS) entry which is preliminary data.</text>
</comment>
<keyword evidence="7 11" id="KW-0067">ATP-binding</keyword>
<dbReference type="GO" id="GO:0016491">
    <property type="term" value="F:oxidoreductase activity"/>
    <property type="evidence" value="ECO:0007669"/>
    <property type="project" value="InterPro"/>
</dbReference>
<comment type="similarity">
    <text evidence="2 11">Belongs to the cation transport ATPase (P-type) (TC 3.A.3) family. Type IB subfamily.</text>
</comment>
<dbReference type="Gene3D" id="3.40.1110.10">
    <property type="entry name" value="Calcium-transporting ATPase, cytoplasmic domain N"/>
    <property type="match status" value="1"/>
</dbReference>
<evidence type="ECO:0000313" key="13">
    <source>
        <dbReference type="EMBL" id="PAQ03880.1"/>
    </source>
</evidence>
<dbReference type="InterPro" id="IPR023214">
    <property type="entry name" value="HAD_sf"/>
</dbReference>
<evidence type="ECO:0000256" key="4">
    <source>
        <dbReference type="ARBA" id="ARBA00022692"/>
    </source>
</evidence>
<dbReference type="PANTHER" id="PTHR43520:SF8">
    <property type="entry name" value="P-TYPE CU(+) TRANSPORTER"/>
    <property type="match status" value="1"/>
</dbReference>
<feature type="transmembrane region" description="Helical" evidence="11">
    <location>
        <begin position="805"/>
        <end position="827"/>
    </location>
</feature>
<feature type="domain" description="TRASH" evidence="12">
    <location>
        <begin position="30"/>
        <end position="68"/>
    </location>
</feature>
<feature type="domain" description="TRASH" evidence="12">
    <location>
        <begin position="76"/>
        <end position="114"/>
    </location>
</feature>
<dbReference type="GO" id="GO:0005507">
    <property type="term" value="F:copper ion binding"/>
    <property type="evidence" value="ECO:0007669"/>
    <property type="project" value="TreeGrafter"/>
</dbReference>
<dbReference type="NCBIfam" id="TIGR01525">
    <property type="entry name" value="ATPase-IB_hvy"/>
    <property type="match status" value="1"/>
</dbReference>
<dbReference type="PANTHER" id="PTHR43520">
    <property type="entry name" value="ATP7, ISOFORM B"/>
    <property type="match status" value="1"/>
</dbReference>
<dbReference type="SUPFAM" id="SSF56784">
    <property type="entry name" value="HAD-like"/>
    <property type="match status" value="1"/>
</dbReference>
<dbReference type="Pfam" id="PF04945">
    <property type="entry name" value="YHS"/>
    <property type="match status" value="2"/>
</dbReference>
<gene>
    <name evidence="13" type="ORF">CIT25_02715</name>
</gene>
<dbReference type="RefSeq" id="WP_095483035.1">
    <property type="nucleotide sequence ID" value="NZ_CP088151.1"/>
</dbReference>